<gene>
    <name evidence="1" type="ORF">H8S55_09195</name>
</gene>
<protein>
    <submittedName>
        <fullName evidence="1">Uncharacterized protein</fullName>
    </submittedName>
</protein>
<keyword evidence="2" id="KW-1185">Reference proteome</keyword>
<organism evidence="1 2">
    <name type="scientific">Flintibacter faecis</name>
    <dbReference type="NCBI Taxonomy" id="2763047"/>
    <lineage>
        <taxon>Bacteria</taxon>
        <taxon>Bacillati</taxon>
        <taxon>Bacillota</taxon>
        <taxon>Clostridia</taxon>
        <taxon>Eubacteriales</taxon>
        <taxon>Flintibacter</taxon>
    </lineage>
</organism>
<reference evidence="1" key="1">
    <citation type="submission" date="2020-08" db="EMBL/GenBank/DDBJ databases">
        <title>Genome public.</title>
        <authorList>
            <person name="Liu C."/>
            <person name="Sun Q."/>
        </authorList>
    </citation>
    <scope>NUCLEOTIDE SEQUENCE</scope>
    <source>
        <strain evidence="1">BX5</strain>
    </source>
</reference>
<dbReference type="RefSeq" id="WP_186878731.1">
    <property type="nucleotide sequence ID" value="NZ_JACOPN010000006.1"/>
</dbReference>
<evidence type="ECO:0000313" key="2">
    <source>
        <dbReference type="Proteomes" id="UP000602260"/>
    </source>
</evidence>
<proteinExistence type="predicted"/>
<dbReference type="AlphaFoldDB" id="A0A8J6J600"/>
<name>A0A8J6J600_9FIRM</name>
<dbReference type="Proteomes" id="UP000602260">
    <property type="component" value="Unassembled WGS sequence"/>
</dbReference>
<sequence length="56" mass="6653">MKKRFVKRFSGTMTKFAEDELNKYLDANPSYRIMCMTYANHSALYSGIIVYFEEIE</sequence>
<evidence type="ECO:0000313" key="1">
    <source>
        <dbReference type="EMBL" id="MBC5717492.1"/>
    </source>
</evidence>
<comment type="caution">
    <text evidence="1">The sequence shown here is derived from an EMBL/GenBank/DDBJ whole genome shotgun (WGS) entry which is preliminary data.</text>
</comment>
<accession>A0A8J6J600</accession>
<dbReference type="EMBL" id="JACOPN010000006">
    <property type="protein sequence ID" value="MBC5717492.1"/>
    <property type="molecule type" value="Genomic_DNA"/>
</dbReference>